<gene>
    <name evidence="1" type="ORF">DPMN_098134</name>
</gene>
<dbReference type="AlphaFoldDB" id="A0A9D4LEL1"/>
<evidence type="ECO:0000313" key="1">
    <source>
        <dbReference type="EMBL" id="KAH3855566.1"/>
    </source>
</evidence>
<evidence type="ECO:0000313" key="2">
    <source>
        <dbReference type="Proteomes" id="UP000828390"/>
    </source>
</evidence>
<comment type="caution">
    <text evidence="1">The sequence shown here is derived from an EMBL/GenBank/DDBJ whole genome shotgun (WGS) entry which is preliminary data.</text>
</comment>
<accession>A0A9D4LEL1</accession>
<protein>
    <submittedName>
        <fullName evidence="1">Uncharacterized protein</fullName>
    </submittedName>
</protein>
<name>A0A9D4LEL1_DREPO</name>
<proteinExistence type="predicted"/>
<reference evidence="1" key="1">
    <citation type="journal article" date="2019" name="bioRxiv">
        <title>The Genome of the Zebra Mussel, Dreissena polymorpha: A Resource for Invasive Species Research.</title>
        <authorList>
            <person name="McCartney M.A."/>
            <person name="Auch B."/>
            <person name="Kono T."/>
            <person name="Mallez S."/>
            <person name="Zhang Y."/>
            <person name="Obille A."/>
            <person name="Becker A."/>
            <person name="Abrahante J.E."/>
            <person name="Garbe J."/>
            <person name="Badalamenti J.P."/>
            <person name="Herman A."/>
            <person name="Mangelson H."/>
            <person name="Liachko I."/>
            <person name="Sullivan S."/>
            <person name="Sone E.D."/>
            <person name="Koren S."/>
            <person name="Silverstein K.A.T."/>
            <person name="Beckman K.B."/>
            <person name="Gohl D.M."/>
        </authorList>
    </citation>
    <scope>NUCLEOTIDE SEQUENCE</scope>
    <source>
        <strain evidence="1">Duluth1</strain>
        <tissue evidence="1">Whole animal</tissue>
    </source>
</reference>
<dbReference type="Proteomes" id="UP000828390">
    <property type="component" value="Unassembled WGS sequence"/>
</dbReference>
<keyword evidence="2" id="KW-1185">Reference proteome</keyword>
<dbReference type="EMBL" id="JAIWYP010000003">
    <property type="protein sequence ID" value="KAH3855566.1"/>
    <property type="molecule type" value="Genomic_DNA"/>
</dbReference>
<reference evidence="1" key="2">
    <citation type="submission" date="2020-11" db="EMBL/GenBank/DDBJ databases">
        <authorList>
            <person name="McCartney M.A."/>
            <person name="Auch B."/>
            <person name="Kono T."/>
            <person name="Mallez S."/>
            <person name="Becker A."/>
            <person name="Gohl D.M."/>
            <person name="Silverstein K.A.T."/>
            <person name="Koren S."/>
            <person name="Bechman K.B."/>
            <person name="Herman A."/>
            <person name="Abrahante J.E."/>
            <person name="Garbe J."/>
        </authorList>
    </citation>
    <scope>NUCLEOTIDE SEQUENCE</scope>
    <source>
        <strain evidence="1">Duluth1</strain>
        <tissue evidence="1">Whole animal</tissue>
    </source>
</reference>
<sequence>MTSQPLQLPYIQEPQGEAVCFDPQATGYYTTSEGRYQPLYYYRRINRSTKSPSS</sequence>
<organism evidence="1 2">
    <name type="scientific">Dreissena polymorpha</name>
    <name type="common">Zebra mussel</name>
    <name type="synonym">Mytilus polymorpha</name>
    <dbReference type="NCBI Taxonomy" id="45954"/>
    <lineage>
        <taxon>Eukaryota</taxon>
        <taxon>Metazoa</taxon>
        <taxon>Spiralia</taxon>
        <taxon>Lophotrochozoa</taxon>
        <taxon>Mollusca</taxon>
        <taxon>Bivalvia</taxon>
        <taxon>Autobranchia</taxon>
        <taxon>Heteroconchia</taxon>
        <taxon>Euheterodonta</taxon>
        <taxon>Imparidentia</taxon>
        <taxon>Neoheterodontei</taxon>
        <taxon>Myida</taxon>
        <taxon>Dreissenoidea</taxon>
        <taxon>Dreissenidae</taxon>
        <taxon>Dreissena</taxon>
    </lineage>
</organism>